<dbReference type="EMBL" id="CAJNDS010000922">
    <property type="protein sequence ID" value="CAE7240886.1"/>
    <property type="molecule type" value="Genomic_DNA"/>
</dbReference>
<keyword evidence="2" id="KW-0808">Transferase</keyword>
<dbReference type="PANTHER" id="PTHR47363:SF1">
    <property type="entry name" value="GLUCOKINASE"/>
    <property type="match status" value="1"/>
</dbReference>
<evidence type="ECO:0000256" key="4">
    <source>
        <dbReference type="ARBA" id="ARBA00022777"/>
    </source>
</evidence>
<feature type="non-terminal residue" evidence="11">
    <location>
        <position position="1170"/>
    </location>
</feature>
<feature type="transmembrane region" description="Helical" evidence="9">
    <location>
        <begin position="427"/>
        <end position="449"/>
    </location>
</feature>
<dbReference type="GO" id="GO:0006096">
    <property type="term" value="P:glycolytic process"/>
    <property type="evidence" value="ECO:0007669"/>
    <property type="project" value="InterPro"/>
</dbReference>
<feature type="compositionally biased region" description="Basic and acidic residues" evidence="8">
    <location>
        <begin position="1077"/>
        <end position="1088"/>
    </location>
</feature>
<protein>
    <submittedName>
        <fullName evidence="11">Glk protein</fullName>
    </submittedName>
</protein>
<dbReference type="Pfam" id="PF13499">
    <property type="entry name" value="EF-hand_7"/>
    <property type="match status" value="1"/>
</dbReference>
<keyword evidence="4" id="KW-0418">Kinase</keyword>
<name>A0A812LFL7_9DINO</name>
<feature type="transmembrane region" description="Helical" evidence="9">
    <location>
        <begin position="319"/>
        <end position="338"/>
    </location>
</feature>
<feature type="transmembrane region" description="Helical" evidence="9">
    <location>
        <begin position="398"/>
        <end position="415"/>
    </location>
</feature>
<dbReference type="InterPro" id="IPR003836">
    <property type="entry name" value="Glucokinase"/>
</dbReference>
<evidence type="ECO:0000259" key="10">
    <source>
        <dbReference type="PROSITE" id="PS50222"/>
    </source>
</evidence>
<dbReference type="GO" id="GO:0005524">
    <property type="term" value="F:ATP binding"/>
    <property type="evidence" value="ECO:0007669"/>
    <property type="project" value="InterPro"/>
</dbReference>
<dbReference type="CDD" id="cd24008">
    <property type="entry name" value="ASKHA_NBD_GLK"/>
    <property type="match status" value="1"/>
</dbReference>
<dbReference type="InterPro" id="IPR005821">
    <property type="entry name" value="Ion_trans_dom"/>
</dbReference>
<dbReference type="AlphaFoldDB" id="A0A812LFL7"/>
<evidence type="ECO:0000256" key="9">
    <source>
        <dbReference type="SAM" id="Phobius"/>
    </source>
</evidence>
<evidence type="ECO:0000256" key="1">
    <source>
        <dbReference type="ARBA" id="ARBA00004141"/>
    </source>
</evidence>
<reference evidence="11" key="1">
    <citation type="submission" date="2021-02" db="EMBL/GenBank/DDBJ databases">
        <authorList>
            <person name="Dougan E. K."/>
            <person name="Rhodes N."/>
            <person name="Thang M."/>
            <person name="Chan C."/>
        </authorList>
    </citation>
    <scope>NUCLEOTIDE SEQUENCE</scope>
</reference>
<proteinExistence type="predicted"/>
<dbReference type="CDD" id="cd00051">
    <property type="entry name" value="EFh"/>
    <property type="match status" value="1"/>
</dbReference>
<dbReference type="SUPFAM" id="SSF47473">
    <property type="entry name" value="EF-hand"/>
    <property type="match status" value="1"/>
</dbReference>
<evidence type="ECO:0000256" key="5">
    <source>
        <dbReference type="ARBA" id="ARBA00022837"/>
    </source>
</evidence>
<dbReference type="InterPro" id="IPR011992">
    <property type="entry name" value="EF-hand-dom_pair"/>
</dbReference>
<dbReference type="PROSITE" id="PS00018">
    <property type="entry name" value="EF_HAND_1"/>
    <property type="match status" value="1"/>
</dbReference>
<feature type="domain" description="EF-hand" evidence="10">
    <location>
        <begin position="1032"/>
        <end position="1067"/>
    </location>
</feature>
<feature type="transmembrane region" description="Helical" evidence="9">
    <location>
        <begin position="358"/>
        <end position="383"/>
    </location>
</feature>
<evidence type="ECO:0000313" key="11">
    <source>
        <dbReference type="EMBL" id="CAE7240886.1"/>
    </source>
</evidence>
<dbReference type="Gene3D" id="1.10.287.70">
    <property type="match status" value="1"/>
</dbReference>
<keyword evidence="6 9" id="KW-1133">Transmembrane helix</keyword>
<evidence type="ECO:0000256" key="2">
    <source>
        <dbReference type="ARBA" id="ARBA00022679"/>
    </source>
</evidence>
<feature type="non-terminal residue" evidence="11">
    <location>
        <position position="1"/>
    </location>
</feature>
<keyword evidence="7 9" id="KW-0472">Membrane</keyword>
<feature type="region of interest" description="Disordered" evidence="8">
    <location>
        <begin position="670"/>
        <end position="692"/>
    </location>
</feature>
<organism evidence="11 12">
    <name type="scientific">Symbiodinium natans</name>
    <dbReference type="NCBI Taxonomy" id="878477"/>
    <lineage>
        <taxon>Eukaryota</taxon>
        <taxon>Sar</taxon>
        <taxon>Alveolata</taxon>
        <taxon>Dinophyceae</taxon>
        <taxon>Suessiales</taxon>
        <taxon>Symbiodiniaceae</taxon>
        <taxon>Symbiodinium</taxon>
    </lineage>
</organism>
<dbReference type="Gene3D" id="1.10.238.10">
    <property type="entry name" value="EF-hand"/>
    <property type="match status" value="1"/>
</dbReference>
<dbReference type="Pfam" id="PF00520">
    <property type="entry name" value="Ion_trans"/>
    <property type="match status" value="1"/>
</dbReference>
<dbReference type="Gene3D" id="3.40.367.20">
    <property type="match status" value="1"/>
</dbReference>
<dbReference type="GO" id="GO:0004340">
    <property type="term" value="F:glucokinase activity"/>
    <property type="evidence" value="ECO:0007669"/>
    <property type="project" value="InterPro"/>
</dbReference>
<evidence type="ECO:0000256" key="6">
    <source>
        <dbReference type="ARBA" id="ARBA00022989"/>
    </source>
</evidence>
<feature type="domain" description="EF-hand" evidence="10">
    <location>
        <begin position="993"/>
        <end position="1028"/>
    </location>
</feature>
<feature type="region of interest" description="Disordered" evidence="8">
    <location>
        <begin position="1074"/>
        <end position="1099"/>
    </location>
</feature>
<dbReference type="Pfam" id="PF02685">
    <property type="entry name" value="Glucokinase"/>
    <property type="match status" value="1"/>
</dbReference>
<comment type="caution">
    <text evidence="11">The sequence shown here is derived from an EMBL/GenBank/DDBJ whole genome shotgun (WGS) entry which is preliminary data.</text>
</comment>
<dbReference type="GO" id="GO:0005509">
    <property type="term" value="F:calcium ion binding"/>
    <property type="evidence" value="ECO:0007669"/>
    <property type="project" value="InterPro"/>
</dbReference>
<evidence type="ECO:0000256" key="8">
    <source>
        <dbReference type="SAM" id="MobiDB-lite"/>
    </source>
</evidence>
<dbReference type="GO" id="GO:0005216">
    <property type="term" value="F:monoatomic ion channel activity"/>
    <property type="evidence" value="ECO:0007669"/>
    <property type="project" value="InterPro"/>
</dbReference>
<evidence type="ECO:0000256" key="3">
    <source>
        <dbReference type="ARBA" id="ARBA00022692"/>
    </source>
</evidence>
<accession>A0A812LFL7</accession>
<dbReference type="OrthoDB" id="10251652at2759"/>
<keyword evidence="12" id="KW-1185">Reference proteome</keyword>
<dbReference type="InterPro" id="IPR018247">
    <property type="entry name" value="EF_Hand_1_Ca_BS"/>
</dbReference>
<dbReference type="GO" id="GO:0016020">
    <property type="term" value="C:membrane"/>
    <property type="evidence" value="ECO:0007669"/>
    <property type="project" value="UniProtKB-SubCell"/>
</dbReference>
<evidence type="ECO:0000313" key="12">
    <source>
        <dbReference type="Proteomes" id="UP000604046"/>
    </source>
</evidence>
<dbReference type="PANTHER" id="PTHR47363">
    <property type="entry name" value="GLUCOKINASE"/>
    <property type="match status" value="1"/>
</dbReference>
<feature type="transmembrane region" description="Helical" evidence="9">
    <location>
        <begin position="249"/>
        <end position="272"/>
    </location>
</feature>
<keyword evidence="3 9" id="KW-0812">Transmembrane</keyword>
<evidence type="ECO:0000256" key="7">
    <source>
        <dbReference type="ARBA" id="ARBA00023136"/>
    </source>
</evidence>
<keyword evidence="5" id="KW-0106">Calcium</keyword>
<feature type="transmembrane region" description="Helical" evidence="9">
    <location>
        <begin position="212"/>
        <end position="229"/>
    </location>
</feature>
<comment type="subcellular location">
    <subcellularLocation>
        <location evidence="1">Membrane</location>
        <topology evidence="1">Multi-pass membrane protein</topology>
    </subcellularLocation>
</comment>
<dbReference type="Proteomes" id="UP000604046">
    <property type="component" value="Unassembled WGS sequence"/>
</dbReference>
<dbReference type="SUPFAM" id="SSF53067">
    <property type="entry name" value="Actin-like ATPase domain"/>
    <property type="match status" value="1"/>
</dbReference>
<dbReference type="PROSITE" id="PS50222">
    <property type="entry name" value="EF_HAND_2"/>
    <property type="match status" value="2"/>
</dbReference>
<dbReference type="SUPFAM" id="SSF81324">
    <property type="entry name" value="Voltage-gated potassium channels"/>
    <property type="match status" value="1"/>
</dbReference>
<sequence length="1170" mass="132197">APGTLIREEKYPNIAFKSLTDIIRTFLFTDCALPEGSYPTVAVLAVAGVVLNNASGILARPLGAMPGLSVVEPEMHQQLVRPRNKVFRIGGEIYDSSGEDAQRCPLPFLPPKQKVFDMFFFWELYDYLAKRCLRQDVPLMAVRNMSCKIMIVFNEPDPQDVNFFGSLSKKFCSWKDIRRSLLTEGHPTIQLTTVERIFLIFDDDQSCKLAQVWFWFILVVTVANLVSMVQPRYIQTMCEMAELHECTSAFKVTCLLVFSVDYFVRLVCAPFVRLELLSPHMEYFNLDDFSRKPYTPKRRLIEFAKKSDNLVDLIAIMPYWVNILVGQFLPSSSFLRIIRLARLFRIAKSARYLDMLQVLVMTLWKSFSMVAILFVLIQLVALIAGCLLQEFEEDGSEAAFESVLSAWYWIFCRLIGMKDTPYHAGKVHTDGGIAILAITLTLKGVLWIVPIARIKQIFQSEYNAVVKGNNLHQKVVKDLLGQLHDAALDNVASPTHGSIYARMEVVLENGRLHANVPLPIHHADCKDIPEFVVATSSADLADVSVKVGMRWEPDPSMKTHDEALPFGKLHLSVVSVEPEHDIKEVTWQVPCDLFRPEWKTAAWNDRTSGMCNFAISWRGEHVADMSARKEKHDDEQTTLEYGEFQAKVLHLLNQQNITLQSQRKKMEELQKQLQPVDVSPRPSLTPAEKPPTSKARRAAGYVEILRFLVKGGFEAQRFLLVGLLRCRFTNLDWVVIGSELEAELKIGRVEVINDFVAQGYGMLTLDSEEVTKLNDANAVPNGTIACIGAGTGLGQCFLVADTQTGEYTCHPSEGQHGEFGPRGAGSDELKLELLKYLKIKFSNAGNRISTERVVSGTGICNIYEFLAYKHPHEVDEEVHSLHNDRPKDAGIIAMNAKPGTLCEKTMKIFADAYGAQCATFALYVQPFGGIYITGGVTKKIREWLLKEGSFMKAYYDKGRLTPVLNRVPLVIVEGDDMGQRGAHLRAVMLLKQAVKEQARRLFDTLDFNHDGLLMVGELEGLFEMAGDKAGRHRQELAIKLLQELDDNKDGHLDFEEFLKGYAKLPTKMISESPFLHSHREEPKMDRSELVSPPDRGNDVDSQAALAKELQKYQSRSRREKIDPFKDDNAPVFQTRLFKLLVDCDRTEEDAWVPRMYWVSNEGGICYHSVT</sequence>
<dbReference type="InterPro" id="IPR043129">
    <property type="entry name" value="ATPase_NBD"/>
</dbReference>
<dbReference type="InterPro" id="IPR002048">
    <property type="entry name" value="EF_hand_dom"/>
</dbReference>
<gene>
    <name evidence="11" type="primary">glk</name>
    <name evidence="11" type="ORF">SNAT2548_LOCUS10830</name>
</gene>
<dbReference type="SMART" id="SM00054">
    <property type="entry name" value="EFh"/>
    <property type="match status" value="2"/>
</dbReference>
<dbReference type="GO" id="GO:0005536">
    <property type="term" value="F:D-glucose binding"/>
    <property type="evidence" value="ECO:0007669"/>
    <property type="project" value="InterPro"/>
</dbReference>